<name>A0A1Y2K995_9PROT</name>
<sequence>MNKSWLVYTALAIVLLATGVAIVTSRNGMQASHRHLREAEQTYLRLVDEEHALQVEWVYRTDLNSVERRARKLGMGPPLPEQWRVMEP</sequence>
<evidence type="ECO:0008006" key="3">
    <source>
        <dbReference type="Google" id="ProtNLM"/>
    </source>
</evidence>
<comment type="caution">
    <text evidence="1">The sequence shown here is derived from an EMBL/GenBank/DDBJ whole genome shotgun (WGS) entry which is preliminary data.</text>
</comment>
<evidence type="ECO:0000313" key="2">
    <source>
        <dbReference type="Proteomes" id="UP000194003"/>
    </source>
</evidence>
<accession>A0A1Y2K995</accession>
<reference evidence="1 2" key="1">
    <citation type="journal article" date="2016" name="BMC Genomics">
        <title>Combined genomic and structural analyses of a cultured magnetotactic bacterium reveals its niche adaptation to a dynamic environment.</title>
        <authorList>
            <person name="Araujo A.C."/>
            <person name="Morillo V."/>
            <person name="Cypriano J."/>
            <person name="Teixeira L.C."/>
            <person name="Leao P."/>
            <person name="Lyra S."/>
            <person name="Almeida L.G."/>
            <person name="Bazylinski D.A."/>
            <person name="Vasconcellos A.T."/>
            <person name="Abreu F."/>
            <person name="Lins U."/>
        </authorList>
    </citation>
    <scope>NUCLEOTIDE SEQUENCE [LARGE SCALE GENOMIC DNA]</scope>
    <source>
        <strain evidence="1 2">IT-1</strain>
    </source>
</reference>
<evidence type="ECO:0000313" key="1">
    <source>
        <dbReference type="EMBL" id="OSM07067.1"/>
    </source>
</evidence>
<dbReference type="RefSeq" id="WP_085441008.1">
    <property type="nucleotide sequence ID" value="NZ_LVJN01000015.1"/>
</dbReference>
<protein>
    <recommendedName>
        <fullName evidence="3">Cell division protein FtsL</fullName>
    </recommendedName>
</protein>
<keyword evidence="2" id="KW-1185">Reference proteome</keyword>
<organism evidence="1 2">
    <name type="scientific">Magnetofaba australis IT-1</name>
    <dbReference type="NCBI Taxonomy" id="1434232"/>
    <lineage>
        <taxon>Bacteria</taxon>
        <taxon>Pseudomonadati</taxon>
        <taxon>Pseudomonadota</taxon>
        <taxon>Magnetococcia</taxon>
        <taxon>Magnetococcales</taxon>
        <taxon>Magnetococcaceae</taxon>
        <taxon>Magnetofaba</taxon>
    </lineage>
</organism>
<gene>
    <name evidence="1" type="ORF">MAIT1_00019</name>
</gene>
<dbReference type="EMBL" id="LVJN01000015">
    <property type="protein sequence ID" value="OSM07067.1"/>
    <property type="molecule type" value="Genomic_DNA"/>
</dbReference>
<dbReference type="Proteomes" id="UP000194003">
    <property type="component" value="Unassembled WGS sequence"/>
</dbReference>
<dbReference type="STRING" id="1434232.MAIT1_00019"/>
<dbReference type="AlphaFoldDB" id="A0A1Y2K995"/>
<proteinExistence type="predicted"/>
<dbReference type="OrthoDB" id="9861922at2"/>